<gene>
    <name evidence="9" type="primary">g12574</name>
    <name evidence="9" type="ORF">VP750_LOCUS11186</name>
</gene>
<dbReference type="Gene3D" id="3.30.200.20">
    <property type="entry name" value="Phosphorylase Kinase, domain 1"/>
    <property type="match status" value="1"/>
</dbReference>
<evidence type="ECO:0000313" key="9">
    <source>
        <dbReference type="EMBL" id="CAL5229280.1"/>
    </source>
</evidence>
<feature type="domain" description="Protein kinase" evidence="8">
    <location>
        <begin position="752"/>
        <end position="1047"/>
    </location>
</feature>
<dbReference type="InterPro" id="IPR000719">
    <property type="entry name" value="Prot_kinase_dom"/>
</dbReference>
<proteinExistence type="predicted"/>
<feature type="signal peptide" evidence="7">
    <location>
        <begin position="1"/>
        <end position="26"/>
    </location>
</feature>
<comment type="caution">
    <text evidence="9">The sequence shown here is derived from an EMBL/GenBank/DDBJ whole genome shotgun (WGS) entry which is preliminary data.</text>
</comment>
<evidence type="ECO:0000256" key="1">
    <source>
        <dbReference type="ARBA" id="ARBA00022679"/>
    </source>
</evidence>
<evidence type="ECO:0000313" key="10">
    <source>
        <dbReference type="Proteomes" id="UP001497392"/>
    </source>
</evidence>
<name>A0ABP1GAN3_9CHLO</name>
<dbReference type="InterPro" id="IPR017441">
    <property type="entry name" value="Protein_kinase_ATP_BS"/>
</dbReference>
<protein>
    <submittedName>
        <fullName evidence="9">G12574 protein</fullName>
    </submittedName>
</protein>
<feature type="region of interest" description="Disordered" evidence="6">
    <location>
        <begin position="320"/>
        <end position="341"/>
    </location>
</feature>
<feature type="region of interest" description="Disordered" evidence="6">
    <location>
        <begin position="461"/>
        <end position="489"/>
    </location>
</feature>
<keyword evidence="2 5" id="KW-0547">Nucleotide-binding</keyword>
<keyword evidence="1" id="KW-0808">Transferase</keyword>
<evidence type="ECO:0000256" key="4">
    <source>
        <dbReference type="ARBA" id="ARBA00022840"/>
    </source>
</evidence>
<dbReference type="Pfam" id="PF00069">
    <property type="entry name" value="Pkinase"/>
    <property type="match status" value="1"/>
</dbReference>
<feature type="binding site" evidence="5">
    <location>
        <position position="790"/>
    </location>
    <ligand>
        <name>ATP</name>
        <dbReference type="ChEBI" id="CHEBI:30616"/>
    </ligand>
</feature>
<evidence type="ECO:0000256" key="3">
    <source>
        <dbReference type="ARBA" id="ARBA00022777"/>
    </source>
</evidence>
<dbReference type="PROSITE" id="PS00107">
    <property type="entry name" value="PROTEIN_KINASE_ATP"/>
    <property type="match status" value="1"/>
</dbReference>
<dbReference type="PANTHER" id="PTHR44329">
    <property type="entry name" value="SERINE/THREONINE-PROTEIN KINASE TNNI3K-RELATED"/>
    <property type="match status" value="1"/>
</dbReference>
<dbReference type="SUPFAM" id="SSF56112">
    <property type="entry name" value="Protein kinase-like (PK-like)"/>
    <property type="match status" value="1"/>
</dbReference>
<keyword evidence="7" id="KW-0732">Signal</keyword>
<accession>A0ABP1GAN3</accession>
<dbReference type="Gene3D" id="1.10.510.10">
    <property type="entry name" value="Transferase(Phosphotransferase) domain 1"/>
    <property type="match status" value="1"/>
</dbReference>
<reference evidence="9 10" key="1">
    <citation type="submission" date="2024-06" db="EMBL/GenBank/DDBJ databases">
        <authorList>
            <person name="Kraege A."/>
            <person name="Thomma B."/>
        </authorList>
    </citation>
    <scope>NUCLEOTIDE SEQUENCE [LARGE SCALE GENOMIC DNA]</scope>
</reference>
<evidence type="ECO:0000259" key="8">
    <source>
        <dbReference type="PROSITE" id="PS50011"/>
    </source>
</evidence>
<keyword evidence="4 5" id="KW-0067">ATP-binding</keyword>
<dbReference type="Proteomes" id="UP001497392">
    <property type="component" value="Unassembled WGS sequence"/>
</dbReference>
<feature type="region of interest" description="Disordered" evidence="6">
    <location>
        <begin position="705"/>
        <end position="746"/>
    </location>
</feature>
<evidence type="ECO:0000256" key="5">
    <source>
        <dbReference type="PROSITE-ProRule" id="PRU10141"/>
    </source>
</evidence>
<sequence length="1066" mass="112540">MIKSLLGLAITLSTLILPGICAGAVASPAPAVIVESSQSLMLALKNADIQTIVLNGSVRLQRSAWKEGEIVIASGRRVTLTRRDDQAVVMLDMHNIVDAIHVSAGATLELVNITLSNPASAVSLRTTNHTRYVVPWLPSWPSITIEPNATVVKTSTLTYTWSSSGDASDSFRADVANVLGPYGVKQDITYPNYRQEMMHLSGSHSLTQPVVDRVANATVGYMLSEETDTRTLCVPLPSDYLVGGDDPNAGLGGNAGPLSTQAAQALGAPGQSAGSKRTEKWVIAVSVVGSVAAAAIALAVMCSHVHYRRKICQVLREKGDKDTGHDCESHAGTSGPVSSSSSLTMAAQASPFVPRSPFEDMRVGLVAASMLRSGPSSSANGQTMNGAPAGYLLAQGSATSTQGGHPGAPQDSYCISEDSAPGSMELALLPAATASTPASPERFPQPSFPWALQQRRASFSAAPSALDRSASGAPQPPRSLTHGRASAPVGPLAASERAVDAADVAELSELACPPSPFLASATPRLSFKPQLSSRQLVKLAKQASLTSRTSLCSVSSLLTRVTSGLGSQPIAARSPFEKGPMVSSPFDRALSSMLKVNSESCLTSQNSSSAGSASQRSLQSIASAPGSGADMNPASKMCFNDSAYAEGDRDEIVKARASHPAGKLKAEAKPSALAAKVFDSMTSLPTSSHKPPAAATPPKAVSRFDSVASMPASQKQSAPLKAAQTRTSRLSPAVSPRAARSSSTQESDFADLKFGPLIGTGSFGRVYKASWKGAVVAVKVIVHNASMARKVDTLRESLVGISMQHQHVMTTYKVMTTMKADQMDEVPDARYSSARRNGYSVAHLGPGNATKQEMLETWLLLEYCDGGPLDQAIKSNSRFKRTMGIILLSLMDIASGMKYLHSLGIVHSDLKGANVLIKSVKATEKDPRGYVCKLADFGLARVLGSNRTHVSTSSHGTVSYQPMEVLHDGRVTRSSDVYSYGMIMLEVFTGVAVFEGFSSSQILYQVFNGVRPAMPDNLPAPYRALIQACWQRDPELRPSFAEVHDKLAAMYNELPACQRPVLAAQR</sequence>
<dbReference type="InterPro" id="IPR008271">
    <property type="entry name" value="Ser/Thr_kinase_AS"/>
</dbReference>
<keyword evidence="3" id="KW-0418">Kinase</keyword>
<evidence type="ECO:0000256" key="2">
    <source>
        <dbReference type="ARBA" id="ARBA00022741"/>
    </source>
</evidence>
<keyword evidence="10" id="KW-1185">Reference proteome</keyword>
<dbReference type="EMBL" id="CAXHTA020000020">
    <property type="protein sequence ID" value="CAL5229280.1"/>
    <property type="molecule type" value="Genomic_DNA"/>
</dbReference>
<feature type="compositionally biased region" description="Basic and acidic residues" evidence="6">
    <location>
        <begin position="320"/>
        <end position="329"/>
    </location>
</feature>
<dbReference type="PROSITE" id="PS50011">
    <property type="entry name" value="PROTEIN_KINASE_DOM"/>
    <property type="match status" value="1"/>
</dbReference>
<dbReference type="InterPro" id="IPR051681">
    <property type="entry name" value="Ser/Thr_Kinases-Pseudokinases"/>
</dbReference>
<evidence type="ECO:0000256" key="7">
    <source>
        <dbReference type="SAM" id="SignalP"/>
    </source>
</evidence>
<organism evidence="9 10">
    <name type="scientific">Coccomyxa viridis</name>
    <dbReference type="NCBI Taxonomy" id="1274662"/>
    <lineage>
        <taxon>Eukaryota</taxon>
        <taxon>Viridiplantae</taxon>
        <taxon>Chlorophyta</taxon>
        <taxon>core chlorophytes</taxon>
        <taxon>Trebouxiophyceae</taxon>
        <taxon>Trebouxiophyceae incertae sedis</taxon>
        <taxon>Coccomyxaceae</taxon>
        <taxon>Coccomyxa</taxon>
    </lineage>
</organism>
<feature type="compositionally biased region" description="Low complexity" evidence="6">
    <location>
        <begin position="728"/>
        <end position="743"/>
    </location>
</feature>
<feature type="compositionally biased region" description="Low complexity" evidence="6">
    <location>
        <begin position="604"/>
        <end position="620"/>
    </location>
</feature>
<dbReference type="SMART" id="SM00220">
    <property type="entry name" value="S_TKc"/>
    <property type="match status" value="1"/>
</dbReference>
<evidence type="ECO:0000256" key="6">
    <source>
        <dbReference type="SAM" id="MobiDB-lite"/>
    </source>
</evidence>
<dbReference type="InterPro" id="IPR011009">
    <property type="entry name" value="Kinase-like_dom_sf"/>
</dbReference>
<dbReference type="PROSITE" id="PS00108">
    <property type="entry name" value="PROTEIN_KINASE_ST"/>
    <property type="match status" value="1"/>
</dbReference>
<feature type="region of interest" description="Disordered" evidence="6">
    <location>
        <begin position="604"/>
        <end position="634"/>
    </location>
</feature>
<feature type="chain" id="PRO_5047082650" evidence="7">
    <location>
        <begin position="27"/>
        <end position="1066"/>
    </location>
</feature>
<feature type="compositionally biased region" description="Polar residues" evidence="6">
    <location>
        <begin position="331"/>
        <end position="341"/>
    </location>
</feature>